<evidence type="ECO:0000313" key="8">
    <source>
        <dbReference type="EMBL" id="KRH94579.1"/>
    </source>
</evidence>
<dbReference type="AlphaFoldDB" id="A0A0R0LZ96"/>
<sequence length="203" mass="23377">LETHASNVGLGASLRQNGNPIFHISRVLKGAEINYAITEKELLATLWAMEKLMFYLIGKRFHLVTDHKAIEMINEKKNFGNARIERWMHRFAEFDFVPIYREETSNIGTDALSRNASFSEREVKERNKEVNTKFEKEILEFDKSNGHREKIKKDLRDVQIIASDSQINGTLSNCLECAMKDKCQIKSAEFQCSENTGDRVEST</sequence>
<evidence type="ECO:0000256" key="4">
    <source>
        <dbReference type="ARBA" id="ARBA00022759"/>
    </source>
</evidence>
<keyword evidence="5" id="KW-0378">Hydrolase</keyword>
<dbReference type="VEuPathDB" id="MicrosporidiaDB:M153_2040006107"/>
<dbReference type="GO" id="GO:0004519">
    <property type="term" value="F:endonuclease activity"/>
    <property type="evidence" value="ECO:0007669"/>
    <property type="project" value="UniProtKB-KW"/>
</dbReference>
<evidence type="ECO:0000313" key="9">
    <source>
        <dbReference type="Proteomes" id="UP000051530"/>
    </source>
</evidence>
<keyword evidence="6" id="KW-0695">RNA-directed DNA polymerase</keyword>
<accession>A0A0R0LZ96</accession>
<evidence type="ECO:0000256" key="1">
    <source>
        <dbReference type="ARBA" id="ARBA00022679"/>
    </source>
</evidence>
<dbReference type="PANTHER" id="PTHR37984">
    <property type="entry name" value="PROTEIN CBG26694"/>
    <property type="match status" value="1"/>
</dbReference>
<protein>
    <submittedName>
        <fullName evidence="8">Pol polyprotein</fullName>
    </submittedName>
</protein>
<keyword evidence="4" id="KW-0255">Endonuclease</keyword>
<dbReference type="SUPFAM" id="SSF56672">
    <property type="entry name" value="DNA/RNA polymerases"/>
    <property type="match status" value="1"/>
</dbReference>
<evidence type="ECO:0000256" key="5">
    <source>
        <dbReference type="ARBA" id="ARBA00022801"/>
    </source>
</evidence>
<organism evidence="8 9">
    <name type="scientific">Pseudoloma neurophilia</name>
    <dbReference type="NCBI Taxonomy" id="146866"/>
    <lineage>
        <taxon>Eukaryota</taxon>
        <taxon>Fungi</taxon>
        <taxon>Fungi incertae sedis</taxon>
        <taxon>Microsporidia</taxon>
        <taxon>Pseudoloma</taxon>
    </lineage>
</organism>
<evidence type="ECO:0000259" key="7">
    <source>
        <dbReference type="Pfam" id="PF17917"/>
    </source>
</evidence>
<dbReference type="EMBL" id="LGUB01000055">
    <property type="protein sequence ID" value="KRH94579.1"/>
    <property type="molecule type" value="Genomic_DNA"/>
</dbReference>
<dbReference type="Pfam" id="PF17917">
    <property type="entry name" value="RT_RNaseH"/>
    <property type="match status" value="1"/>
</dbReference>
<feature type="non-terminal residue" evidence="8">
    <location>
        <position position="1"/>
    </location>
</feature>
<feature type="domain" description="Reverse transcriptase RNase H-like" evidence="7">
    <location>
        <begin position="1"/>
        <end position="94"/>
    </location>
</feature>
<keyword evidence="1" id="KW-0808">Transferase</keyword>
<dbReference type="OrthoDB" id="2194247at2759"/>
<dbReference type="Proteomes" id="UP000051530">
    <property type="component" value="Unassembled WGS sequence"/>
</dbReference>
<evidence type="ECO:0000256" key="6">
    <source>
        <dbReference type="ARBA" id="ARBA00022918"/>
    </source>
</evidence>
<reference evidence="8 9" key="1">
    <citation type="submission" date="2015-07" db="EMBL/GenBank/DDBJ databases">
        <title>The genome of Pseudoloma neurophilia, a relevant intracellular parasite of the zebrafish.</title>
        <authorList>
            <person name="Ndikumana S."/>
            <person name="Pelin A."/>
            <person name="Sanders J."/>
            <person name="Corradi N."/>
        </authorList>
    </citation>
    <scope>NUCLEOTIDE SEQUENCE [LARGE SCALE GENOMIC DNA]</scope>
    <source>
        <strain evidence="8 9">MK1</strain>
    </source>
</reference>
<comment type="caution">
    <text evidence="8">The sequence shown here is derived from an EMBL/GenBank/DDBJ whole genome shotgun (WGS) entry which is preliminary data.</text>
</comment>
<dbReference type="InterPro" id="IPR041373">
    <property type="entry name" value="RT_RNaseH"/>
</dbReference>
<dbReference type="GO" id="GO:0003964">
    <property type="term" value="F:RNA-directed DNA polymerase activity"/>
    <property type="evidence" value="ECO:0007669"/>
    <property type="project" value="UniProtKB-KW"/>
</dbReference>
<keyword evidence="2" id="KW-0548">Nucleotidyltransferase</keyword>
<name>A0A0R0LZ96_9MICR</name>
<dbReference type="GO" id="GO:0016787">
    <property type="term" value="F:hydrolase activity"/>
    <property type="evidence" value="ECO:0007669"/>
    <property type="project" value="UniProtKB-KW"/>
</dbReference>
<evidence type="ECO:0000256" key="3">
    <source>
        <dbReference type="ARBA" id="ARBA00022722"/>
    </source>
</evidence>
<keyword evidence="3" id="KW-0540">Nuclease</keyword>
<evidence type="ECO:0000256" key="2">
    <source>
        <dbReference type="ARBA" id="ARBA00022695"/>
    </source>
</evidence>
<dbReference type="InterPro" id="IPR050951">
    <property type="entry name" value="Retrovirus_Pol_polyprotein"/>
</dbReference>
<dbReference type="PANTHER" id="PTHR37984:SF5">
    <property type="entry name" value="PROTEIN NYNRIN-LIKE"/>
    <property type="match status" value="1"/>
</dbReference>
<dbReference type="InterPro" id="IPR043502">
    <property type="entry name" value="DNA/RNA_pol_sf"/>
</dbReference>
<proteinExistence type="predicted"/>
<dbReference type="CDD" id="cd09274">
    <property type="entry name" value="RNase_HI_RT_Ty3"/>
    <property type="match status" value="1"/>
</dbReference>
<keyword evidence="9" id="KW-1185">Reference proteome</keyword>
<gene>
    <name evidence="8" type="ORF">M153_2040006107</name>
</gene>